<accession>A0A3B0K172</accession>
<protein>
    <recommendedName>
        <fullName evidence="7">Protein FAM207A</fullName>
    </recommendedName>
</protein>
<comment type="subcellular location">
    <subcellularLocation>
        <location evidence="1">Nucleus</location>
        <location evidence="1">Nucleolus</location>
    </subcellularLocation>
</comment>
<proteinExistence type="inferred from homology"/>
<dbReference type="GO" id="GO:0000462">
    <property type="term" value="P:maturation of SSU-rRNA from tricistronic rRNA transcript (SSU-rRNA, 5.8S rRNA, LSU-rRNA)"/>
    <property type="evidence" value="ECO:0007669"/>
    <property type="project" value="InterPro"/>
</dbReference>
<gene>
    <name evidence="5" type="ORF">DGUA_6G007770</name>
</gene>
<evidence type="ECO:0000256" key="3">
    <source>
        <dbReference type="ARBA" id="ARBA00023242"/>
    </source>
</evidence>
<feature type="region of interest" description="Disordered" evidence="4">
    <location>
        <begin position="1"/>
        <end position="95"/>
    </location>
</feature>
<keyword evidence="6" id="KW-1185">Reference proteome</keyword>
<evidence type="ECO:0008006" key="7">
    <source>
        <dbReference type="Google" id="ProtNLM"/>
    </source>
</evidence>
<feature type="region of interest" description="Disordered" evidence="4">
    <location>
        <begin position="110"/>
        <end position="141"/>
    </location>
</feature>
<dbReference type="OrthoDB" id="18703at2759"/>
<organism evidence="5 6">
    <name type="scientific">Drosophila guanche</name>
    <name type="common">Fruit fly</name>
    <dbReference type="NCBI Taxonomy" id="7266"/>
    <lineage>
        <taxon>Eukaryota</taxon>
        <taxon>Metazoa</taxon>
        <taxon>Ecdysozoa</taxon>
        <taxon>Arthropoda</taxon>
        <taxon>Hexapoda</taxon>
        <taxon>Insecta</taxon>
        <taxon>Pterygota</taxon>
        <taxon>Neoptera</taxon>
        <taxon>Endopterygota</taxon>
        <taxon>Diptera</taxon>
        <taxon>Brachycera</taxon>
        <taxon>Muscomorpha</taxon>
        <taxon>Ephydroidea</taxon>
        <taxon>Drosophilidae</taxon>
        <taxon>Drosophila</taxon>
        <taxon>Sophophora</taxon>
    </lineage>
</organism>
<reference evidence="6" key="1">
    <citation type="submission" date="2018-01" db="EMBL/GenBank/DDBJ databases">
        <authorList>
            <person name="Alioto T."/>
            <person name="Alioto T."/>
        </authorList>
    </citation>
    <scope>NUCLEOTIDE SEQUENCE [LARGE SCALE GENOMIC DNA]</scope>
</reference>
<dbReference type="OMA" id="HVRNKYQ"/>
<sequence length="181" mass="20869">MAKTKKNIRAKAKGAVGMAKQKAQDVQAQLNKSERQEKLLHKTLTPKKTTTKKEKSALKHKKLLQRFADSRKERKKDQSSQKGEKKNVIGDLKPLRDALPSLSDLYKLVKSKSKDAPEQQSLTEPEEQLSVKQKIKKKRTDMVNRVKSYEKLLKDKDFKQNPRNVIASLVRNKYQTMEQAE</sequence>
<evidence type="ECO:0000313" key="6">
    <source>
        <dbReference type="Proteomes" id="UP000268350"/>
    </source>
</evidence>
<dbReference type="Proteomes" id="UP000268350">
    <property type="component" value="Unassembled WGS sequence"/>
</dbReference>
<feature type="compositionally biased region" description="Basic residues" evidence="4">
    <location>
        <begin position="1"/>
        <end position="12"/>
    </location>
</feature>
<dbReference type="Pfam" id="PF15341">
    <property type="entry name" value="SLX9"/>
    <property type="match status" value="1"/>
</dbReference>
<dbReference type="STRING" id="7266.A0A3B0K172"/>
<evidence type="ECO:0000256" key="2">
    <source>
        <dbReference type="ARBA" id="ARBA00011022"/>
    </source>
</evidence>
<dbReference type="InterPro" id="IPR028160">
    <property type="entry name" value="Slx9-like"/>
</dbReference>
<name>A0A3B0K172_DROGU</name>
<dbReference type="AlphaFoldDB" id="A0A3B0K172"/>
<dbReference type="GO" id="GO:0030686">
    <property type="term" value="C:90S preribosome"/>
    <property type="evidence" value="ECO:0007669"/>
    <property type="project" value="InterPro"/>
</dbReference>
<keyword evidence="3" id="KW-0539">Nucleus</keyword>
<dbReference type="GO" id="GO:0030688">
    <property type="term" value="C:preribosome, small subunit precursor"/>
    <property type="evidence" value="ECO:0007669"/>
    <property type="project" value="InterPro"/>
</dbReference>
<dbReference type="GO" id="GO:0005730">
    <property type="term" value="C:nucleolus"/>
    <property type="evidence" value="ECO:0007669"/>
    <property type="project" value="UniProtKB-SubCell"/>
</dbReference>
<feature type="compositionally biased region" description="Basic and acidic residues" evidence="4">
    <location>
        <begin position="68"/>
        <end position="95"/>
    </location>
</feature>
<evidence type="ECO:0000256" key="4">
    <source>
        <dbReference type="SAM" id="MobiDB-lite"/>
    </source>
</evidence>
<dbReference type="EMBL" id="OUUW01000002">
    <property type="protein sequence ID" value="SPP77128.1"/>
    <property type="molecule type" value="Genomic_DNA"/>
</dbReference>
<evidence type="ECO:0000256" key="1">
    <source>
        <dbReference type="ARBA" id="ARBA00004604"/>
    </source>
</evidence>
<evidence type="ECO:0000313" key="5">
    <source>
        <dbReference type="EMBL" id="SPP77128.1"/>
    </source>
</evidence>
<comment type="similarity">
    <text evidence="2">Belongs to the SLX9 family.</text>
</comment>